<keyword evidence="2" id="KW-1185">Reference proteome</keyword>
<evidence type="ECO:0000313" key="1">
    <source>
        <dbReference type="EMBL" id="TNN36730.1"/>
    </source>
</evidence>
<gene>
    <name evidence="1" type="ORF">EYF80_053105</name>
</gene>
<organism evidence="1 2">
    <name type="scientific">Liparis tanakae</name>
    <name type="common">Tanaka's snailfish</name>
    <dbReference type="NCBI Taxonomy" id="230148"/>
    <lineage>
        <taxon>Eukaryota</taxon>
        <taxon>Metazoa</taxon>
        <taxon>Chordata</taxon>
        <taxon>Craniata</taxon>
        <taxon>Vertebrata</taxon>
        <taxon>Euteleostomi</taxon>
        <taxon>Actinopterygii</taxon>
        <taxon>Neopterygii</taxon>
        <taxon>Teleostei</taxon>
        <taxon>Neoteleostei</taxon>
        <taxon>Acanthomorphata</taxon>
        <taxon>Eupercaria</taxon>
        <taxon>Perciformes</taxon>
        <taxon>Cottioidei</taxon>
        <taxon>Cottales</taxon>
        <taxon>Liparidae</taxon>
        <taxon>Liparis</taxon>
    </lineage>
</organism>
<reference evidence="1 2" key="1">
    <citation type="submission" date="2019-03" db="EMBL/GenBank/DDBJ databases">
        <title>First draft genome of Liparis tanakae, snailfish: a comprehensive survey of snailfish specific genes.</title>
        <authorList>
            <person name="Kim W."/>
            <person name="Song I."/>
            <person name="Jeong J.-H."/>
            <person name="Kim D."/>
            <person name="Kim S."/>
            <person name="Ryu S."/>
            <person name="Song J.Y."/>
            <person name="Lee S.K."/>
        </authorList>
    </citation>
    <scope>NUCLEOTIDE SEQUENCE [LARGE SCALE GENOMIC DNA]</scope>
    <source>
        <tissue evidence="1">Muscle</tissue>
    </source>
</reference>
<dbReference type="AlphaFoldDB" id="A0A4Z2F763"/>
<evidence type="ECO:0000313" key="2">
    <source>
        <dbReference type="Proteomes" id="UP000314294"/>
    </source>
</evidence>
<sequence>MAWKAQPTAPPAAHPRYLTAGYSFRVAHSVASCSASRSITEFFSWSREHGPYVSPAPIGCHLCLDPGSANRERASDCGRGYDAALLPGAENH</sequence>
<comment type="caution">
    <text evidence="1">The sequence shown here is derived from an EMBL/GenBank/DDBJ whole genome shotgun (WGS) entry which is preliminary data.</text>
</comment>
<dbReference type="EMBL" id="SRLO01001579">
    <property type="protein sequence ID" value="TNN36730.1"/>
    <property type="molecule type" value="Genomic_DNA"/>
</dbReference>
<name>A0A4Z2F763_9TELE</name>
<dbReference type="Proteomes" id="UP000314294">
    <property type="component" value="Unassembled WGS sequence"/>
</dbReference>
<accession>A0A4Z2F763</accession>
<proteinExistence type="predicted"/>
<protein>
    <submittedName>
        <fullName evidence="1">Uncharacterized protein</fullName>
    </submittedName>
</protein>